<gene>
    <name evidence="2" type="ORF">BpHYR1_019101</name>
</gene>
<accession>A0A3M7SCZ3</accession>
<proteinExistence type="predicted"/>
<feature type="compositionally biased region" description="Low complexity" evidence="1">
    <location>
        <begin position="135"/>
        <end position="146"/>
    </location>
</feature>
<protein>
    <submittedName>
        <fullName evidence="2">Uncharacterized protein</fullName>
    </submittedName>
</protein>
<organism evidence="2 3">
    <name type="scientific">Brachionus plicatilis</name>
    <name type="common">Marine rotifer</name>
    <name type="synonym">Brachionus muelleri</name>
    <dbReference type="NCBI Taxonomy" id="10195"/>
    <lineage>
        <taxon>Eukaryota</taxon>
        <taxon>Metazoa</taxon>
        <taxon>Spiralia</taxon>
        <taxon>Gnathifera</taxon>
        <taxon>Rotifera</taxon>
        <taxon>Eurotatoria</taxon>
        <taxon>Monogononta</taxon>
        <taxon>Pseudotrocha</taxon>
        <taxon>Ploima</taxon>
        <taxon>Brachionidae</taxon>
        <taxon>Brachionus</taxon>
    </lineage>
</organism>
<feature type="compositionally biased region" description="Basic and acidic residues" evidence="1">
    <location>
        <begin position="65"/>
        <end position="74"/>
    </location>
</feature>
<feature type="compositionally biased region" description="Basic and acidic residues" evidence="1">
    <location>
        <begin position="155"/>
        <end position="168"/>
    </location>
</feature>
<dbReference type="EMBL" id="REGN01001607">
    <property type="protein sequence ID" value="RNA33641.1"/>
    <property type="molecule type" value="Genomic_DNA"/>
</dbReference>
<dbReference type="Proteomes" id="UP000276133">
    <property type="component" value="Unassembled WGS sequence"/>
</dbReference>
<sequence length="210" mass="22875">MFTSIHLKKIGLVQNQNLQSQSQTQMPVLVSNVPVQSANSTKLAQGPSKKTTSTFGLSKLTKTSTKNESEEQKSSKIPSTISGIKPQLKSPSIQFNSNSPIKIPVVSRIAANNSARQPSSTPNKRSNIPSKPNLSSGASKDSPSKSNLALVASSTKHEEKKETESKESDLDDEILGSMNDINEDNVNEEEFQKFLSSNLDEENIVKNENF</sequence>
<keyword evidence="3" id="KW-1185">Reference proteome</keyword>
<feature type="compositionally biased region" description="Polar residues" evidence="1">
    <location>
        <begin position="112"/>
        <end position="134"/>
    </location>
</feature>
<evidence type="ECO:0000313" key="2">
    <source>
        <dbReference type="EMBL" id="RNA33641.1"/>
    </source>
</evidence>
<feature type="region of interest" description="Disordered" evidence="1">
    <location>
        <begin position="112"/>
        <end position="185"/>
    </location>
</feature>
<dbReference type="AlphaFoldDB" id="A0A3M7SCZ3"/>
<comment type="caution">
    <text evidence="2">The sequence shown here is derived from an EMBL/GenBank/DDBJ whole genome shotgun (WGS) entry which is preliminary data.</text>
</comment>
<reference evidence="2 3" key="1">
    <citation type="journal article" date="2018" name="Sci. Rep.">
        <title>Genomic signatures of local adaptation to the degree of environmental predictability in rotifers.</title>
        <authorList>
            <person name="Franch-Gras L."/>
            <person name="Hahn C."/>
            <person name="Garcia-Roger E.M."/>
            <person name="Carmona M.J."/>
            <person name="Serra M."/>
            <person name="Gomez A."/>
        </authorList>
    </citation>
    <scope>NUCLEOTIDE SEQUENCE [LARGE SCALE GENOMIC DNA]</scope>
    <source>
        <strain evidence="2">HYR1</strain>
    </source>
</reference>
<evidence type="ECO:0000256" key="1">
    <source>
        <dbReference type="SAM" id="MobiDB-lite"/>
    </source>
</evidence>
<name>A0A3M7SCZ3_BRAPC</name>
<feature type="region of interest" description="Disordered" evidence="1">
    <location>
        <begin position="38"/>
        <end position="97"/>
    </location>
</feature>
<feature type="compositionally biased region" description="Polar residues" evidence="1">
    <location>
        <begin position="38"/>
        <end position="64"/>
    </location>
</feature>
<evidence type="ECO:0000313" key="3">
    <source>
        <dbReference type="Proteomes" id="UP000276133"/>
    </source>
</evidence>